<evidence type="ECO:0000256" key="1">
    <source>
        <dbReference type="ARBA" id="ARBA00013332"/>
    </source>
</evidence>
<dbReference type="InterPro" id="IPR016032">
    <property type="entry name" value="Sig_transdc_resp-reg_C-effctor"/>
</dbReference>
<gene>
    <name evidence="12" type="ORF">MNODULE_06020</name>
</gene>
<evidence type="ECO:0000256" key="4">
    <source>
        <dbReference type="ARBA" id="ARBA00023015"/>
    </source>
</evidence>
<keyword evidence="13" id="KW-1185">Reference proteome</keyword>
<evidence type="ECO:0000259" key="11">
    <source>
        <dbReference type="PROSITE" id="PS51755"/>
    </source>
</evidence>
<dbReference type="FunFam" id="3.40.50.2300:FF:000001">
    <property type="entry name" value="DNA-binding response regulator PhoB"/>
    <property type="match status" value="1"/>
</dbReference>
<organism evidence="12 13">
    <name type="scientific">Candidatus Manganitrophus noduliformans</name>
    <dbReference type="NCBI Taxonomy" id="2606439"/>
    <lineage>
        <taxon>Bacteria</taxon>
        <taxon>Pseudomonadati</taxon>
        <taxon>Nitrospirota</taxon>
        <taxon>Nitrospiria</taxon>
        <taxon>Candidatus Troglogloeales</taxon>
        <taxon>Candidatus Manganitrophaceae</taxon>
        <taxon>Candidatus Manganitrophus</taxon>
    </lineage>
</organism>
<dbReference type="AlphaFoldDB" id="A0A7X6IA34"/>
<evidence type="ECO:0000256" key="7">
    <source>
        <dbReference type="ARBA" id="ARBA00024735"/>
    </source>
</evidence>
<reference evidence="12 13" key="1">
    <citation type="journal article" date="2020" name="Nature">
        <title>Bacterial chemolithoautotrophy via manganese oxidation.</title>
        <authorList>
            <person name="Yu H."/>
            <person name="Leadbetter J.R."/>
        </authorList>
    </citation>
    <scope>NUCLEOTIDE SEQUENCE [LARGE SCALE GENOMIC DNA]</scope>
    <source>
        <strain evidence="12 13">Mn-1</strain>
    </source>
</reference>
<dbReference type="SMART" id="SM00448">
    <property type="entry name" value="REC"/>
    <property type="match status" value="1"/>
</dbReference>
<dbReference type="RefSeq" id="WP_168058561.1">
    <property type="nucleotide sequence ID" value="NZ_VTOW01000001.1"/>
</dbReference>
<dbReference type="Gene3D" id="6.10.250.690">
    <property type="match status" value="1"/>
</dbReference>
<dbReference type="InterPro" id="IPR001867">
    <property type="entry name" value="OmpR/PhoB-type_DNA-bd"/>
</dbReference>
<dbReference type="GO" id="GO:0032993">
    <property type="term" value="C:protein-DNA complex"/>
    <property type="evidence" value="ECO:0007669"/>
    <property type="project" value="TreeGrafter"/>
</dbReference>
<dbReference type="InterPro" id="IPR036388">
    <property type="entry name" value="WH-like_DNA-bd_sf"/>
</dbReference>
<dbReference type="SUPFAM" id="SSF46894">
    <property type="entry name" value="C-terminal effector domain of the bipartite response regulators"/>
    <property type="match status" value="1"/>
</dbReference>
<dbReference type="GO" id="GO:0000976">
    <property type="term" value="F:transcription cis-regulatory region binding"/>
    <property type="evidence" value="ECO:0007669"/>
    <property type="project" value="TreeGrafter"/>
</dbReference>
<evidence type="ECO:0000256" key="3">
    <source>
        <dbReference type="ARBA" id="ARBA00023012"/>
    </source>
</evidence>
<comment type="caution">
    <text evidence="12">The sequence shown here is derived from an EMBL/GenBank/DDBJ whole genome shotgun (WGS) entry which is preliminary data.</text>
</comment>
<dbReference type="SMART" id="SM00862">
    <property type="entry name" value="Trans_reg_C"/>
    <property type="match status" value="1"/>
</dbReference>
<evidence type="ECO:0000256" key="6">
    <source>
        <dbReference type="ARBA" id="ARBA00023163"/>
    </source>
</evidence>
<dbReference type="InterPro" id="IPR001789">
    <property type="entry name" value="Sig_transdc_resp-reg_receiver"/>
</dbReference>
<evidence type="ECO:0000256" key="2">
    <source>
        <dbReference type="ARBA" id="ARBA00022553"/>
    </source>
</evidence>
<dbReference type="Gene3D" id="3.40.50.2300">
    <property type="match status" value="1"/>
</dbReference>
<dbReference type="SUPFAM" id="SSF52172">
    <property type="entry name" value="CheY-like"/>
    <property type="match status" value="1"/>
</dbReference>
<evidence type="ECO:0000256" key="5">
    <source>
        <dbReference type="ARBA" id="ARBA00023125"/>
    </source>
</evidence>
<dbReference type="PANTHER" id="PTHR48111:SF4">
    <property type="entry name" value="DNA-BINDING DUAL TRANSCRIPTIONAL REGULATOR OMPR"/>
    <property type="match status" value="1"/>
</dbReference>
<evidence type="ECO:0000313" key="13">
    <source>
        <dbReference type="Proteomes" id="UP000534783"/>
    </source>
</evidence>
<dbReference type="Pfam" id="PF00486">
    <property type="entry name" value="Trans_reg_C"/>
    <property type="match status" value="1"/>
</dbReference>
<dbReference type="InterPro" id="IPR039420">
    <property type="entry name" value="WalR-like"/>
</dbReference>
<dbReference type="PROSITE" id="PS50110">
    <property type="entry name" value="RESPONSE_REGULATORY"/>
    <property type="match status" value="1"/>
</dbReference>
<accession>A0A7X6IA34</accession>
<sequence length="229" mass="25991">MTHPVLIVEDDRKTAALLSLYLQREGFDTREAYDGEEALSIWMRHPLTFILLDVMVPRLDGIEVCRRVREKSDVPIMMVTAKVEEADRLVGLSTGADDYVTKPFSPREVIARVKAILRRAQPINAAASGPLSFKGLEIDTKKHSVTLNGVPIQLTHFEFKLLLTLITQPGHVYSRETLLEKIYPMGEAAVLDRTIDVHIRNLREKIERDPARPNYIKTVRGVGYKFAEE</sequence>
<keyword evidence="2 8" id="KW-0597">Phosphoprotein</keyword>
<dbReference type="GO" id="GO:0000156">
    <property type="term" value="F:phosphorelay response regulator activity"/>
    <property type="evidence" value="ECO:0007669"/>
    <property type="project" value="TreeGrafter"/>
</dbReference>
<dbReference type="Proteomes" id="UP000534783">
    <property type="component" value="Unassembled WGS sequence"/>
</dbReference>
<feature type="domain" description="OmpR/PhoB-type" evidence="11">
    <location>
        <begin position="128"/>
        <end position="228"/>
    </location>
</feature>
<feature type="modified residue" description="4-aspartylphosphate" evidence="8">
    <location>
        <position position="53"/>
    </location>
</feature>
<feature type="DNA-binding region" description="OmpR/PhoB-type" evidence="9">
    <location>
        <begin position="128"/>
        <end position="228"/>
    </location>
</feature>
<dbReference type="GO" id="GO:0005829">
    <property type="term" value="C:cytosol"/>
    <property type="evidence" value="ECO:0007669"/>
    <property type="project" value="TreeGrafter"/>
</dbReference>
<dbReference type="PANTHER" id="PTHR48111">
    <property type="entry name" value="REGULATOR OF RPOS"/>
    <property type="match status" value="1"/>
</dbReference>
<comment type="function">
    <text evidence="7">This protein is a positive regulator for the phosphate regulon. Transcription of this operon is positively regulated by PhoB and PhoR when phosphate is limited.</text>
</comment>
<keyword evidence="3" id="KW-0902">Two-component regulatory system</keyword>
<dbReference type="Pfam" id="PF00072">
    <property type="entry name" value="Response_reg"/>
    <property type="match status" value="1"/>
</dbReference>
<dbReference type="InterPro" id="IPR011006">
    <property type="entry name" value="CheY-like_superfamily"/>
</dbReference>
<dbReference type="Gene3D" id="1.10.10.10">
    <property type="entry name" value="Winged helix-like DNA-binding domain superfamily/Winged helix DNA-binding domain"/>
    <property type="match status" value="1"/>
</dbReference>
<keyword evidence="4" id="KW-0805">Transcription regulation</keyword>
<evidence type="ECO:0000259" key="10">
    <source>
        <dbReference type="PROSITE" id="PS50110"/>
    </source>
</evidence>
<dbReference type="EMBL" id="VTOW01000001">
    <property type="protein sequence ID" value="NKE70301.1"/>
    <property type="molecule type" value="Genomic_DNA"/>
</dbReference>
<dbReference type="FunFam" id="1.10.10.10:FF:000018">
    <property type="entry name" value="DNA-binding response regulator ResD"/>
    <property type="match status" value="1"/>
</dbReference>
<keyword evidence="6" id="KW-0804">Transcription</keyword>
<dbReference type="CDD" id="cd00383">
    <property type="entry name" value="trans_reg_C"/>
    <property type="match status" value="1"/>
</dbReference>
<protein>
    <recommendedName>
        <fullName evidence="1">Phosphate regulon transcriptional regulatory protein PhoB</fullName>
    </recommendedName>
</protein>
<feature type="domain" description="Response regulatory" evidence="10">
    <location>
        <begin position="4"/>
        <end position="117"/>
    </location>
</feature>
<evidence type="ECO:0000313" key="12">
    <source>
        <dbReference type="EMBL" id="NKE70301.1"/>
    </source>
</evidence>
<keyword evidence="5 9" id="KW-0238">DNA-binding</keyword>
<name>A0A7X6IA34_9BACT</name>
<proteinExistence type="predicted"/>
<dbReference type="PROSITE" id="PS51755">
    <property type="entry name" value="OMPR_PHOB"/>
    <property type="match status" value="1"/>
</dbReference>
<evidence type="ECO:0000256" key="9">
    <source>
        <dbReference type="PROSITE-ProRule" id="PRU01091"/>
    </source>
</evidence>
<dbReference type="GO" id="GO:0006355">
    <property type="term" value="P:regulation of DNA-templated transcription"/>
    <property type="evidence" value="ECO:0007669"/>
    <property type="project" value="InterPro"/>
</dbReference>
<evidence type="ECO:0000256" key="8">
    <source>
        <dbReference type="PROSITE-ProRule" id="PRU00169"/>
    </source>
</evidence>